<dbReference type="AlphaFoldDB" id="C5BIH7"/>
<organism evidence="2 3">
    <name type="scientific">Teredinibacter turnerae (strain ATCC 39867 / T7901)</name>
    <dbReference type="NCBI Taxonomy" id="377629"/>
    <lineage>
        <taxon>Bacteria</taxon>
        <taxon>Pseudomonadati</taxon>
        <taxon>Pseudomonadota</taxon>
        <taxon>Gammaproteobacteria</taxon>
        <taxon>Cellvibrionales</taxon>
        <taxon>Cellvibrionaceae</taxon>
        <taxon>Teredinibacter</taxon>
    </lineage>
</organism>
<evidence type="ECO:0000256" key="1">
    <source>
        <dbReference type="SAM" id="Phobius"/>
    </source>
</evidence>
<accession>C5BIH7</accession>
<sequence length="67" mass="7734">MFIFDWLAWFALAKPFSFYMGCALTCIVEWVYSKLILFVVAFSELILLLGWCSLTDGAKDLPREYGL</sequence>
<keyword evidence="1" id="KW-0812">Transmembrane</keyword>
<evidence type="ECO:0000313" key="3">
    <source>
        <dbReference type="Proteomes" id="UP000009080"/>
    </source>
</evidence>
<protein>
    <submittedName>
        <fullName evidence="2">Uncharacterized protein</fullName>
    </submittedName>
</protein>
<feature type="transmembrane region" description="Helical" evidence="1">
    <location>
        <begin position="6"/>
        <end position="28"/>
    </location>
</feature>
<reference evidence="2 3" key="1">
    <citation type="journal article" date="2009" name="PLoS ONE">
        <title>The complete genome of Teredinibacter turnerae T7901: an intracellular endosymbiont of marine wood-boring bivalves (shipworms).</title>
        <authorList>
            <person name="Yang J.C."/>
            <person name="Madupu R."/>
            <person name="Durkin A.S."/>
            <person name="Ekborg N.A."/>
            <person name="Pedamallu C.S."/>
            <person name="Hostetler J.B."/>
            <person name="Radune D."/>
            <person name="Toms B.S."/>
            <person name="Henrissat B."/>
            <person name="Coutinho P.M."/>
            <person name="Schwarz S."/>
            <person name="Field L."/>
            <person name="Trindade-Silva A.E."/>
            <person name="Soares C.A.G."/>
            <person name="Elshahawi S."/>
            <person name="Hanora A."/>
            <person name="Schmidt E.W."/>
            <person name="Haygood M.G."/>
            <person name="Posfai J."/>
            <person name="Benner J."/>
            <person name="Madinger C."/>
            <person name="Nove J."/>
            <person name="Anton B."/>
            <person name="Chaudhary K."/>
            <person name="Foster J."/>
            <person name="Holman A."/>
            <person name="Kumar S."/>
            <person name="Lessard P.A."/>
            <person name="Luyten Y.A."/>
            <person name="Slatko B."/>
            <person name="Wood N."/>
            <person name="Wu B."/>
            <person name="Teplitski M."/>
            <person name="Mougous J.D."/>
            <person name="Ward N."/>
            <person name="Eisen J.A."/>
            <person name="Badger J.H."/>
            <person name="Distel D.L."/>
        </authorList>
    </citation>
    <scope>NUCLEOTIDE SEQUENCE [LARGE SCALE GENOMIC DNA]</scope>
    <source>
        <strain evidence="3">ATCC 39867 / T7901</strain>
    </source>
</reference>
<dbReference type="EMBL" id="CP001614">
    <property type="protein sequence ID" value="ACR12394.1"/>
    <property type="molecule type" value="Genomic_DNA"/>
</dbReference>
<proteinExistence type="predicted"/>
<keyword evidence="3" id="KW-1185">Reference proteome</keyword>
<feature type="transmembrane region" description="Helical" evidence="1">
    <location>
        <begin position="35"/>
        <end position="54"/>
    </location>
</feature>
<evidence type="ECO:0000313" key="2">
    <source>
        <dbReference type="EMBL" id="ACR12394.1"/>
    </source>
</evidence>
<gene>
    <name evidence="2" type="ordered locus">TERTU_1944</name>
</gene>
<keyword evidence="1" id="KW-1133">Transmembrane helix</keyword>
<dbReference type="Proteomes" id="UP000009080">
    <property type="component" value="Chromosome"/>
</dbReference>
<dbReference type="HOGENOM" id="CLU_2811009_0_0_6"/>
<dbReference type="KEGG" id="ttu:TERTU_1944"/>
<name>C5BIH7_TERTT</name>
<keyword evidence="1" id="KW-0472">Membrane</keyword>